<accession>A0ABQ6M050</accession>
<dbReference type="Gene3D" id="3.30.110.70">
    <property type="entry name" value="Hypothetical protein apc22750. Chain B"/>
    <property type="match status" value="1"/>
</dbReference>
<dbReference type="EMBL" id="BSYJ01000003">
    <property type="protein sequence ID" value="GMG87676.1"/>
    <property type="molecule type" value="Genomic_DNA"/>
</dbReference>
<sequence length="143" mass="15701">MRARVARLIQALWLSELKKMKKIAIFIVVLVSGCSNFTVSTNLGPYANTAVKSGSVKEYSQEEIGKYDATPLGYVEAAFCQDKASDPRPSKSGLVKTLKARASDRGGNGIVVEQCQSFGAEACYKYMECRALAYKVPYKRSMP</sequence>
<name>A0ABQ6M050_9GAMM</name>
<organism evidence="1 2">
    <name type="scientific">Biformimicrobium ophioploci</name>
    <dbReference type="NCBI Taxonomy" id="3036711"/>
    <lineage>
        <taxon>Bacteria</taxon>
        <taxon>Pseudomonadati</taxon>
        <taxon>Pseudomonadota</taxon>
        <taxon>Gammaproteobacteria</taxon>
        <taxon>Cellvibrionales</taxon>
        <taxon>Microbulbiferaceae</taxon>
        <taxon>Biformimicrobium</taxon>
    </lineage>
</organism>
<comment type="caution">
    <text evidence="1">The sequence shown here is derived from an EMBL/GenBank/DDBJ whole genome shotgun (WGS) entry which is preliminary data.</text>
</comment>
<gene>
    <name evidence="1" type="ORF">MNKW57_19970</name>
</gene>
<protein>
    <submittedName>
        <fullName evidence="1">Uncharacterized protein</fullName>
    </submittedName>
</protein>
<proteinExistence type="predicted"/>
<evidence type="ECO:0000313" key="2">
    <source>
        <dbReference type="Proteomes" id="UP001224392"/>
    </source>
</evidence>
<keyword evidence="2" id="KW-1185">Reference proteome</keyword>
<dbReference type="Proteomes" id="UP001224392">
    <property type="component" value="Unassembled WGS sequence"/>
</dbReference>
<reference evidence="1 2" key="1">
    <citation type="submission" date="2023-04" db="EMBL/GenBank/DDBJ databases">
        <title>Marinobulbifer ophiurae gen. nov., sp. Nov., isolate from tissue of brittle star Ophioplocus japonicus.</title>
        <authorList>
            <person name="Kawano K."/>
            <person name="Sawayama S."/>
            <person name="Nakagawa S."/>
        </authorList>
    </citation>
    <scope>NUCLEOTIDE SEQUENCE [LARGE SCALE GENOMIC DNA]</scope>
    <source>
        <strain evidence="1 2">NKW57</strain>
    </source>
</reference>
<dbReference type="PROSITE" id="PS51257">
    <property type="entry name" value="PROKAR_LIPOPROTEIN"/>
    <property type="match status" value="1"/>
</dbReference>
<evidence type="ECO:0000313" key="1">
    <source>
        <dbReference type="EMBL" id="GMG87676.1"/>
    </source>
</evidence>